<feature type="compositionally biased region" description="Basic and acidic residues" evidence="8">
    <location>
        <begin position="12"/>
        <end position="26"/>
    </location>
</feature>
<dbReference type="EMBL" id="CP072753">
    <property type="protein sequence ID" value="QUC17031.1"/>
    <property type="molecule type" value="Genomic_DNA"/>
</dbReference>
<evidence type="ECO:0000256" key="6">
    <source>
        <dbReference type="ARBA" id="ARBA00022989"/>
    </source>
</evidence>
<protein>
    <recommendedName>
        <fullName evidence="10">Major facilitator superfamily (MFS) profile domain-containing protein</fullName>
    </recommendedName>
</protein>
<keyword evidence="4" id="KW-1003">Cell membrane</keyword>
<evidence type="ECO:0000256" key="4">
    <source>
        <dbReference type="ARBA" id="ARBA00022475"/>
    </source>
</evidence>
<feature type="region of interest" description="Disordered" evidence="8">
    <location>
        <begin position="1"/>
        <end position="57"/>
    </location>
</feature>
<dbReference type="SUPFAM" id="SSF103473">
    <property type="entry name" value="MFS general substrate transporter"/>
    <property type="match status" value="1"/>
</dbReference>
<feature type="compositionally biased region" description="Basic and acidic residues" evidence="8">
    <location>
        <begin position="530"/>
        <end position="540"/>
    </location>
</feature>
<dbReference type="InterPro" id="IPR011701">
    <property type="entry name" value="MFS"/>
</dbReference>
<dbReference type="GO" id="GO:0005886">
    <property type="term" value="C:plasma membrane"/>
    <property type="evidence" value="ECO:0007669"/>
    <property type="project" value="UniProtKB-SubCell"/>
</dbReference>
<dbReference type="Proteomes" id="UP000027002">
    <property type="component" value="Chromosome 1"/>
</dbReference>
<feature type="transmembrane region" description="Helical" evidence="9">
    <location>
        <begin position="236"/>
        <end position="264"/>
    </location>
</feature>
<keyword evidence="6 9" id="KW-1133">Transmembrane helix</keyword>
<evidence type="ECO:0000256" key="8">
    <source>
        <dbReference type="SAM" id="MobiDB-lite"/>
    </source>
</evidence>
<dbReference type="AlphaFoldDB" id="A0A8E5MF32"/>
<comment type="similarity">
    <text evidence="3">Belongs to the major facilitator superfamily.</text>
</comment>
<organism evidence="11 12">
    <name type="scientific">Ustilaginoidea virens</name>
    <name type="common">Rice false smut fungus</name>
    <name type="synonym">Villosiclava virens</name>
    <dbReference type="NCBI Taxonomy" id="1159556"/>
    <lineage>
        <taxon>Eukaryota</taxon>
        <taxon>Fungi</taxon>
        <taxon>Dikarya</taxon>
        <taxon>Ascomycota</taxon>
        <taxon>Pezizomycotina</taxon>
        <taxon>Sordariomycetes</taxon>
        <taxon>Hypocreomycetidae</taxon>
        <taxon>Hypocreales</taxon>
        <taxon>Clavicipitaceae</taxon>
        <taxon>Ustilaginoidea</taxon>
    </lineage>
</organism>
<sequence length="561" mass="60685">MACHDLPQTNHRSPEKREPGPADARKLRAPQAVNHGHGLVPETAETSSSTCSHDDQALISWGPDDPQNPHNWSTPRKAFVVVIIVLMVFNSSMSSALPSMAIPSITAELGASSAAAGVLPISMFLVGYIFGPLIWAPLTEHYGRRCLTVLTFAAFSLFTMACAVAPSWPSFLAFRVLTGLFAGAPIATSAGIMADLFPDHTTRGRVLAIYMSSILWGPLIAPVISGFSAISIGWRWTFWIGFIFAAASFCLVAWLPETFAPTLLARRAQRLRRPAPPSCRLLAPGELQERTLAQLLANVITRPVRMLASELIVIATSLYVALVYAVFYMSFQAFPIIFRGLYGLSPAETGLTYLLIGAGGTLSLPVAWSWDMALAKAQKRGSWWSGREEFRRLPLACMGGPLFVVSLLWLGFGAKTSVSFVVPMLAGVPFGLGFMLIFTSMLNYLTDAYETFAASANAAASCCRSILAMVLPLATTPMFRQLRVAGACALIAGLSALMCVIPFLFIWKGPGIRERSSFCIALKEQKEKTQQTRQDARRASAESARARGPGKGTDVVIIEVV</sequence>
<evidence type="ECO:0000256" key="9">
    <source>
        <dbReference type="SAM" id="Phobius"/>
    </source>
</evidence>
<evidence type="ECO:0000256" key="5">
    <source>
        <dbReference type="ARBA" id="ARBA00022692"/>
    </source>
</evidence>
<evidence type="ECO:0000256" key="7">
    <source>
        <dbReference type="ARBA" id="ARBA00023136"/>
    </source>
</evidence>
<accession>A0A8E5MF32</accession>
<dbReference type="InterPro" id="IPR020846">
    <property type="entry name" value="MFS_dom"/>
</dbReference>
<dbReference type="PROSITE" id="PS50850">
    <property type="entry name" value="MFS"/>
    <property type="match status" value="1"/>
</dbReference>
<evidence type="ECO:0000256" key="1">
    <source>
        <dbReference type="ARBA" id="ARBA00004141"/>
    </source>
</evidence>
<feature type="transmembrane region" description="Helical" evidence="9">
    <location>
        <begin position="393"/>
        <end position="412"/>
    </location>
</feature>
<feature type="transmembrane region" description="Helical" evidence="9">
    <location>
        <begin position="172"/>
        <end position="194"/>
    </location>
</feature>
<feature type="transmembrane region" description="Helical" evidence="9">
    <location>
        <begin position="147"/>
        <end position="166"/>
    </location>
</feature>
<feature type="transmembrane region" description="Helical" evidence="9">
    <location>
        <begin position="451"/>
        <end position="472"/>
    </location>
</feature>
<reference evidence="11" key="1">
    <citation type="submission" date="2020-03" db="EMBL/GenBank/DDBJ databases">
        <title>A mixture of massive structural variations and highly conserved coding sequences in Ustilaginoidea virens genome.</title>
        <authorList>
            <person name="Zhang K."/>
            <person name="Zhao Z."/>
            <person name="Zhang Z."/>
            <person name="Li Y."/>
            <person name="Hsiang T."/>
            <person name="Sun W."/>
        </authorList>
    </citation>
    <scope>NUCLEOTIDE SEQUENCE</scope>
    <source>
        <strain evidence="11">UV-8b</strain>
    </source>
</reference>
<dbReference type="GO" id="GO:0022857">
    <property type="term" value="F:transmembrane transporter activity"/>
    <property type="evidence" value="ECO:0007669"/>
    <property type="project" value="InterPro"/>
</dbReference>
<feature type="transmembrane region" description="Helical" evidence="9">
    <location>
        <begin position="206"/>
        <end position="230"/>
    </location>
</feature>
<gene>
    <name evidence="11" type="ORF">UV8b_01272</name>
</gene>
<keyword evidence="7 9" id="KW-0472">Membrane</keyword>
<feature type="transmembrane region" description="Helical" evidence="9">
    <location>
        <begin position="78"/>
        <end position="102"/>
    </location>
</feature>
<dbReference type="FunFam" id="1.20.1250.20:FF:000082">
    <property type="entry name" value="MFS multidrug transporter, putative"/>
    <property type="match status" value="1"/>
</dbReference>
<dbReference type="Pfam" id="PF07690">
    <property type="entry name" value="MFS_1"/>
    <property type="match status" value="1"/>
</dbReference>
<comment type="subcellular location">
    <subcellularLocation>
        <location evidence="2">Cell membrane</location>
    </subcellularLocation>
    <subcellularLocation>
        <location evidence="1">Membrane</location>
        <topology evidence="1">Multi-pass membrane protein</topology>
    </subcellularLocation>
</comment>
<dbReference type="KEGG" id="uvi:66062050"/>
<keyword evidence="5 9" id="KW-0812">Transmembrane</keyword>
<dbReference type="Gene3D" id="1.20.1250.20">
    <property type="entry name" value="MFS general substrate transporter like domains"/>
    <property type="match status" value="1"/>
</dbReference>
<feature type="transmembrane region" description="Helical" evidence="9">
    <location>
        <begin position="351"/>
        <end position="372"/>
    </location>
</feature>
<evidence type="ECO:0000256" key="3">
    <source>
        <dbReference type="ARBA" id="ARBA00008335"/>
    </source>
</evidence>
<dbReference type="InterPro" id="IPR036259">
    <property type="entry name" value="MFS_trans_sf"/>
</dbReference>
<evidence type="ECO:0000259" key="10">
    <source>
        <dbReference type="PROSITE" id="PS50850"/>
    </source>
</evidence>
<feature type="domain" description="Major facilitator superfamily (MFS) profile" evidence="10">
    <location>
        <begin position="80"/>
        <end position="510"/>
    </location>
</feature>
<name>A0A8E5MF32_USTVR</name>
<dbReference type="GeneID" id="66062050"/>
<evidence type="ECO:0000313" key="12">
    <source>
        <dbReference type="Proteomes" id="UP000027002"/>
    </source>
</evidence>
<feature type="region of interest" description="Disordered" evidence="8">
    <location>
        <begin position="530"/>
        <end position="550"/>
    </location>
</feature>
<feature type="transmembrane region" description="Helical" evidence="9">
    <location>
        <begin position="114"/>
        <end position="135"/>
    </location>
</feature>
<evidence type="ECO:0000256" key="2">
    <source>
        <dbReference type="ARBA" id="ARBA00004236"/>
    </source>
</evidence>
<feature type="transmembrane region" description="Helical" evidence="9">
    <location>
        <begin position="418"/>
        <end position="439"/>
    </location>
</feature>
<dbReference type="RefSeq" id="XP_042994704.1">
    <property type="nucleotide sequence ID" value="XM_043138770.1"/>
</dbReference>
<dbReference type="PANTHER" id="PTHR23502:SF74">
    <property type="entry name" value="MAJOR FACILITATOR SUPERFAMILY (MFS) PROFILE DOMAIN-CONTAINING PROTEIN"/>
    <property type="match status" value="1"/>
</dbReference>
<dbReference type="PANTHER" id="PTHR23502">
    <property type="entry name" value="MAJOR FACILITATOR SUPERFAMILY"/>
    <property type="match status" value="1"/>
</dbReference>
<dbReference type="OrthoDB" id="5141738at2759"/>
<feature type="transmembrane region" description="Helical" evidence="9">
    <location>
        <begin position="311"/>
        <end position="331"/>
    </location>
</feature>
<keyword evidence="12" id="KW-1185">Reference proteome</keyword>
<proteinExistence type="inferred from homology"/>
<evidence type="ECO:0000313" key="11">
    <source>
        <dbReference type="EMBL" id="QUC17031.1"/>
    </source>
</evidence>
<feature type="transmembrane region" description="Helical" evidence="9">
    <location>
        <begin position="484"/>
        <end position="507"/>
    </location>
</feature>